<dbReference type="Proteomes" id="UP000037035">
    <property type="component" value="Unassembled WGS sequence"/>
</dbReference>
<dbReference type="AlphaFoldDB" id="A0A0L6VG42"/>
<dbReference type="VEuPathDB" id="FungiDB:VP01_1679g7"/>
<evidence type="ECO:0000313" key="2">
    <source>
        <dbReference type="Proteomes" id="UP000037035"/>
    </source>
</evidence>
<evidence type="ECO:0000313" key="1">
    <source>
        <dbReference type="EMBL" id="KNZ59704.1"/>
    </source>
</evidence>
<organism evidence="1 2">
    <name type="scientific">Puccinia sorghi</name>
    <dbReference type="NCBI Taxonomy" id="27349"/>
    <lineage>
        <taxon>Eukaryota</taxon>
        <taxon>Fungi</taxon>
        <taxon>Dikarya</taxon>
        <taxon>Basidiomycota</taxon>
        <taxon>Pucciniomycotina</taxon>
        <taxon>Pucciniomycetes</taxon>
        <taxon>Pucciniales</taxon>
        <taxon>Pucciniaceae</taxon>
        <taxon>Puccinia</taxon>
    </lineage>
</organism>
<reference evidence="1 2" key="1">
    <citation type="submission" date="2015-08" db="EMBL/GenBank/DDBJ databases">
        <title>Next Generation Sequencing and Analysis of the Genome of Puccinia sorghi L Schw, the Causal Agent of Maize Common Rust.</title>
        <authorList>
            <person name="Rochi L."/>
            <person name="Burguener G."/>
            <person name="Darino M."/>
            <person name="Turjanski A."/>
            <person name="Kreff E."/>
            <person name="Dieguez M.J."/>
            <person name="Sacco F."/>
        </authorList>
    </citation>
    <scope>NUCLEOTIDE SEQUENCE [LARGE SCALE GENOMIC DNA]</scope>
    <source>
        <strain evidence="1 2">RO10H11247</strain>
    </source>
</reference>
<dbReference type="EMBL" id="LAVV01006480">
    <property type="protein sequence ID" value="KNZ59704.1"/>
    <property type="molecule type" value="Genomic_DNA"/>
</dbReference>
<comment type="caution">
    <text evidence="1">The sequence shown here is derived from an EMBL/GenBank/DDBJ whole genome shotgun (WGS) entry which is preliminary data.</text>
</comment>
<gene>
    <name evidence="1" type="ORF">VP01_1679g7</name>
</gene>
<protein>
    <submittedName>
        <fullName evidence="1">Histidinol dehydrogenase</fullName>
    </submittedName>
</protein>
<sequence length="47" mass="5307">MHLIGYTKLAQVVQCERISVTTPVRADGKILAEIMYIVRNCGLLFNK</sequence>
<accession>A0A0L6VG42</accession>
<keyword evidence="2" id="KW-1185">Reference proteome</keyword>
<name>A0A0L6VG42_9BASI</name>
<proteinExistence type="predicted"/>